<keyword evidence="1" id="KW-0547">Nucleotide-binding</keyword>
<feature type="compositionally biased region" description="Low complexity" evidence="2">
    <location>
        <begin position="521"/>
        <end position="564"/>
    </location>
</feature>
<feature type="domain" description="Protein kinase" evidence="5">
    <location>
        <begin position="712"/>
        <end position="1003"/>
    </location>
</feature>
<dbReference type="CDD" id="cd14014">
    <property type="entry name" value="STKc_PknB_like"/>
    <property type="match status" value="1"/>
</dbReference>
<proteinExistence type="predicted"/>
<feature type="transmembrane region" description="Helical" evidence="3">
    <location>
        <begin position="318"/>
        <end position="343"/>
    </location>
</feature>
<dbReference type="PANTHER" id="PTHR44329:SF214">
    <property type="entry name" value="PROTEIN KINASE DOMAIN-CONTAINING PROTEIN"/>
    <property type="match status" value="1"/>
</dbReference>
<dbReference type="ExpressionAtlas" id="A0A2K3D6I5">
    <property type="expression patterns" value="baseline"/>
</dbReference>
<dbReference type="InParanoid" id="A0A2K3D6I5"/>
<dbReference type="AlphaFoldDB" id="A0A2K3D6I5"/>
<feature type="chain" id="PRO_5014413719" description="Protein kinase domain-containing protein" evidence="4">
    <location>
        <begin position="27"/>
        <end position="1030"/>
    </location>
</feature>
<organism evidence="6 7">
    <name type="scientific">Chlamydomonas reinhardtii</name>
    <name type="common">Chlamydomonas smithii</name>
    <dbReference type="NCBI Taxonomy" id="3055"/>
    <lineage>
        <taxon>Eukaryota</taxon>
        <taxon>Viridiplantae</taxon>
        <taxon>Chlorophyta</taxon>
        <taxon>core chlorophytes</taxon>
        <taxon>Chlorophyceae</taxon>
        <taxon>CS clade</taxon>
        <taxon>Chlamydomonadales</taxon>
        <taxon>Chlamydomonadaceae</taxon>
        <taxon>Chlamydomonas</taxon>
    </lineage>
</organism>
<dbReference type="PANTHER" id="PTHR44329">
    <property type="entry name" value="SERINE/THREONINE-PROTEIN KINASE TNNI3K-RELATED"/>
    <property type="match status" value="1"/>
</dbReference>
<evidence type="ECO:0000259" key="5">
    <source>
        <dbReference type="PROSITE" id="PS50011"/>
    </source>
</evidence>
<feature type="region of interest" description="Disordered" evidence="2">
    <location>
        <begin position="520"/>
        <end position="596"/>
    </location>
</feature>
<dbReference type="OrthoDB" id="4062651at2759"/>
<dbReference type="GeneID" id="5719577"/>
<dbReference type="InterPro" id="IPR051681">
    <property type="entry name" value="Ser/Thr_Kinases-Pseudokinases"/>
</dbReference>
<dbReference type="PROSITE" id="PS00107">
    <property type="entry name" value="PROTEIN_KINASE_ATP"/>
    <property type="match status" value="1"/>
</dbReference>
<evidence type="ECO:0000256" key="2">
    <source>
        <dbReference type="SAM" id="MobiDB-lite"/>
    </source>
</evidence>
<dbReference type="Gene3D" id="1.10.510.10">
    <property type="entry name" value="Transferase(Phosphotransferase) domain 1"/>
    <property type="match status" value="1"/>
</dbReference>
<name>A0A2K3D6I5_CHLRE</name>
<sequence>MKLTDAIVFVLSSLAIACVGTSETLAVDDTGVSRRVGSALDLRRALSDPDTKEVLIDSTIVINDTEWGGSVAVRSLNVSIRATDALLTEARYATINFGASVMLFSLAPGAVMTWVGIDVYFAQATLGAAFRPLRQSPGAVLVFSKCLIHRLVGLPLEAGLASARSTERSAAFPIAGTGAQNQQQVVGVVSNMTWATTGSTSTGTGPHHSTPSSTLFMPYTWALYDFAEDVALDSSLASQGFYFGGYTVVVNGPSYNVVDKEVDAACLAARPASECLTILLDQLEVSGHSPQQPPPAAGPGGEGAAAGGSEATNHATTVVVVAVVVPVTVVLLAALLVGSLWWARHRRLEDFATTKPTAAAAEASGGGGGTSSGCNTSAGAQPQGKQGTGARDQQQTAKASGGAAAAGDSGGLRLGVITGGVQRGDGGGVFTGVEGDQDLPPWSVEALREADELGEAYPNQRGLSQLASGLIKIGGRSVDGRTTSGGGVAADDATADTAAASARKLVAGGVHLLLSFGGGPQIQNQQQGPQQQGLPDQQQGQPQLQRLQVPADGPAQPLAAGPAARRGDCSAHELPQQQDQGSAAEPGPAGADIGGRGEVREGAALTRALEDSAAGVASNGAATRHGVNAGGQCAAGSSSSAAGAGAAVASAAATAADSTAAAAAAAAVADAAPQAGCMRVKPCDRIPSPDEVLAELGALVKEHRTNVNEAPFTLEAVLGHGSFGTVYKGTWQGLPVAIKTVVFSATQESRRQALKEAALCHSIIHPNIIATYATDLQPIGVLPGSGFDTRSHSSSTTPTSSARLYQITDWRLYIIQEFADGGPLGSLYGHPMLWLAPGVVELAAVVPLALGIARALAHLHSKRIVHGDLNPNNVLLRQDPTQPSGYAVKIGDFGLSVMLPQGRTHVSNLRMGTMFYICPAVVCQGQVGASSDVFSLGVLLWELFHGRRAGVLTKEGPRYCTSFPAFPPSCPEGYKAVALQCLQRQPSNRPTAPTIVTALEQLLLSLSLDPSNPQELMAPSAADIAAVGQV</sequence>
<feature type="region of interest" description="Disordered" evidence="2">
    <location>
        <begin position="359"/>
        <end position="407"/>
    </location>
</feature>
<dbReference type="KEGG" id="cre:CHLRE_12g545950v5"/>
<dbReference type="SUPFAM" id="SSF56112">
    <property type="entry name" value="Protein kinase-like (PK-like)"/>
    <property type="match status" value="1"/>
</dbReference>
<keyword evidence="3" id="KW-1133">Transmembrane helix</keyword>
<dbReference type="Proteomes" id="UP000006906">
    <property type="component" value="Chromosome 12"/>
</dbReference>
<dbReference type="GO" id="GO:0005524">
    <property type="term" value="F:ATP binding"/>
    <property type="evidence" value="ECO:0007669"/>
    <property type="project" value="UniProtKB-UniRule"/>
</dbReference>
<feature type="signal peptide" evidence="4">
    <location>
        <begin position="1"/>
        <end position="26"/>
    </location>
</feature>
<dbReference type="Pfam" id="PF00069">
    <property type="entry name" value="Pkinase"/>
    <property type="match status" value="1"/>
</dbReference>
<keyword evidence="3" id="KW-0472">Membrane</keyword>
<evidence type="ECO:0000313" key="7">
    <source>
        <dbReference type="Proteomes" id="UP000006906"/>
    </source>
</evidence>
<keyword evidence="7" id="KW-1185">Reference proteome</keyword>
<feature type="region of interest" description="Disordered" evidence="2">
    <location>
        <begin position="286"/>
        <end position="309"/>
    </location>
</feature>
<dbReference type="InterPro" id="IPR000719">
    <property type="entry name" value="Prot_kinase_dom"/>
</dbReference>
<evidence type="ECO:0000256" key="1">
    <source>
        <dbReference type="PROSITE-ProRule" id="PRU10141"/>
    </source>
</evidence>
<dbReference type="Gene3D" id="3.30.200.20">
    <property type="entry name" value="Phosphorylase Kinase, domain 1"/>
    <property type="match status" value="1"/>
</dbReference>
<accession>A0A2K3D6I5</accession>
<keyword evidence="4" id="KW-0732">Signal</keyword>
<dbReference type="EMBL" id="CM008973">
    <property type="protein sequence ID" value="PNW76146.1"/>
    <property type="molecule type" value="Genomic_DNA"/>
</dbReference>
<evidence type="ECO:0000256" key="3">
    <source>
        <dbReference type="SAM" id="Phobius"/>
    </source>
</evidence>
<dbReference type="RefSeq" id="XP_042919098.1">
    <property type="nucleotide sequence ID" value="XM_043068875.1"/>
</dbReference>
<dbReference type="GO" id="GO:0004674">
    <property type="term" value="F:protein serine/threonine kinase activity"/>
    <property type="evidence" value="ECO:0000318"/>
    <property type="project" value="GO_Central"/>
</dbReference>
<dbReference type="InterPro" id="IPR011009">
    <property type="entry name" value="Kinase-like_dom_sf"/>
</dbReference>
<keyword evidence="1" id="KW-0067">ATP-binding</keyword>
<dbReference type="PROSITE" id="PS51257">
    <property type="entry name" value="PROKAR_LIPOPROTEIN"/>
    <property type="match status" value="1"/>
</dbReference>
<feature type="binding site" evidence="1">
    <location>
        <position position="739"/>
    </location>
    <ligand>
        <name>ATP</name>
        <dbReference type="ChEBI" id="CHEBI:30616"/>
    </ligand>
</feature>
<dbReference type="Gramene" id="PNW76146">
    <property type="protein sequence ID" value="PNW76146"/>
    <property type="gene ID" value="CHLRE_12g545950v5"/>
</dbReference>
<dbReference type="STRING" id="3055.A0A2K3D6I5"/>
<protein>
    <recommendedName>
        <fullName evidence="5">Protein kinase domain-containing protein</fullName>
    </recommendedName>
</protein>
<dbReference type="PROSITE" id="PS50011">
    <property type="entry name" value="PROTEIN_KINASE_DOM"/>
    <property type="match status" value="1"/>
</dbReference>
<dbReference type="InterPro" id="IPR017441">
    <property type="entry name" value="Protein_kinase_ATP_BS"/>
</dbReference>
<gene>
    <name evidence="6" type="ORF">CHLRE_12g545950v5</name>
</gene>
<evidence type="ECO:0000256" key="4">
    <source>
        <dbReference type="SAM" id="SignalP"/>
    </source>
</evidence>
<keyword evidence="3" id="KW-0812">Transmembrane</keyword>
<evidence type="ECO:0000313" key="6">
    <source>
        <dbReference type="EMBL" id="PNW76146.1"/>
    </source>
</evidence>
<dbReference type="GO" id="GO:0007165">
    <property type="term" value="P:signal transduction"/>
    <property type="evidence" value="ECO:0000318"/>
    <property type="project" value="GO_Central"/>
</dbReference>
<reference evidence="6 7" key="1">
    <citation type="journal article" date="2007" name="Science">
        <title>The Chlamydomonas genome reveals the evolution of key animal and plant functions.</title>
        <authorList>
            <person name="Merchant S.S."/>
            <person name="Prochnik S.E."/>
            <person name="Vallon O."/>
            <person name="Harris E.H."/>
            <person name="Karpowicz S.J."/>
            <person name="Witman G.B."/>
            <person name="Terry A."/>
            <person name="Salamov A."/>
            <person name="Fritz-Laylin L.K."/>
            <person name="Marechal-Drouard L."/>
            <person name="Marshall W.F."/>
            <person name="Qu L.H."/>
            <person name="Nelson D.R."/>
            <person name="Sanderfoot A.A."/>
            <person name="Spalding M.H."/>
            <person name="Kapitonov V.V."/>
            <person name="Ren Q."/>
            <person name="Ferris P."/>
            <person name="Lindquist E."/>
            <person name="Shapiro H."/>
            <person name="Lucas S.M."/>
            <person name="Grimwood J."/>
            <person name="Schmutz J."/>
            <person name="Cardol P."/>
            <person name="Cerutti H."/>
            <person name="Chanfreau G."/>
            <person name="Chen C.L."/>
            <person name="Cognat V."/>
            <person name="Croft M.T."/>
            <person name="Dent R."/>
            <person name="Dutcher S."/>
            <person name="Fernandez E."/>
            <person name="Fukuzawa H."/>
            <person name="Gonzalez-Ballester D."/>
            <person name="Gonzalez-Halphen D."/>
            <person name="Hallmann A."/>
            <person name="Hanikenne M."/>
            <person name="Hippler M."/>
            <person name="Inwood W."/>
            <person name="Jabbari K."/>
            <person name="Kalanon M."/>
            <person name="Kuras R."/>
            <person name="Lefebvre P.A."/>
            <person name="Lemaire S.D."/>
            <person name="Lobanov A.V."/>
            <person name="Lohr M."/>
            <person name="Manuell A."/>
            <person name="Meier I."/>
            <person name="Mets L."/>
            <person name="Mittag M."/>
            <person name="Mittelmeier T."/>
            <person name="Moroney J.V."/>
            <person name="Moseley J."/>
            <person name="Napoli C."/>
            <person name="Nedelcu A.M."/>
            <person name="Niyogi K."/>
            <person name="Novoselov S.V."/>
            <person name="Paulsen I.T."/>
            <person name="Pazour G."/>
            <person name="Purton S."/>
            <person name="Ral J.P."/>
            <person name="Riano-Pachon D.M."/>
            <person name="Riekhof W."/>
            <person name="Rymarquis L."/>
            <person name="Schroda M."/>
            <person name="Stern D."/>
            <person name="Umen J."/>
            <person name="Willows R."/>
            <person name="Wilson N."/>
            <person name="Zimmer S.L."/>
            <person name="Allmer J."/>
            <person name="Balk J."/>
            <person name="Bisova K."/>
            <person name="Chen C.J."/>
            <person name="Elias M."/>
            <person name="Gendler K."/>
            <person name="Hauser C."/>
            <person name="Lamb M.R."/>
            <person name="Ledford H."/>
            <person name="Long J.C."/>
            <person name="Minagawa J."/>
            <person name="Page M.D."/>
            <person name="Pan J."/>
            <person name="Pootakham W."/>
            <person name="Roje S."/>
            <person name="Rose A."/>
            <person name="Stahlberg E."/>
            <person name="Terauchi A.M."/>
            <person name="Yang P."/>
            <person name="Ball S."/>
            <person name="Bowler C."/>
            <person name="Dieckmann C.L."/>
            <person name="Gladyshev V.N."/>
            <person name="Green P."/>
            <person name="Jorgensen R."/>
            <person name="Mayfield S."/>
            <person name="Mueller-Roeber B."/>
            <person name="Rajamani S."/>
            <person name="Sayre R.T."/>
            <person name="Brokstein P."/>
            <person name="Dubchak I."/>
            <person name="Goodstein D."/>
            <person name="Hornick L."/>
            <person name="Huang Y.W."/>
            <person name="Jhaveri J."/>
            <person name="Luo Y."/>
            <person name="Martinez D."/>
            <person name="Ngau W.C."/>
            <person name="Otillar B."/>
            <person name="Poliakov A."/>
            <person name="Porter A."/>
            <person name="Szajkowski L."/>
            <person name="Werner G."/>
            <person name="Zhou K."/>
            <person name="Grigoriev I.V."/>
            <person name="Rokhsar D.S."/>
            <person name="Grossman A.R."/>
        </authorList>
    </citation>
    <scope>NUCLEOTIDE SEQUENCE [LARGE SCALE GENOMIC DNA]</scope>
    <source>
        <strain evidence="7">CC-503</strain>
    </source>
</reference>